<name>A0A0B7NWF3_9FUNG</name>
<dbReference type="AlphaFoldDB" id="A0A0B7NWF3"/>
<protein>
    <submittedName>
        <fullName evidence="1">Uncharacterized protein</fullName>
    </submittedName>
</protein>
<gene>
    <name evidence="1" type="primary">PARPA_14254.1 scaffold 48946</name>
</gene>
<dbReference type="EMBL" id="LN734150">
    <property type="protein sequence ID" value="CEP19935.1"/>
    <property type="molecule type" value="Genomic_DNA"/>
</dbReference>
<evidence type="ECO:0000313" key="2">
    <source>
        <dbReference type="Proteomes" id="UP000054107"/>
    </source>
</evidence>
<accession>A0A0B7NWF3</accession>
<proteinExistence type="predicted"/>
<evidence type="ECO:0000313" key="1">
    <source>
        <dbReference type="EMBL" id="CEP19935.1"/>
    </source>
</evidence>
<sequence length="158" mass="18212">MDDPLSIDWDITSFATKEIPQGYCAPHPDCIVISHSGIEVGTIEIKPLYTCKELVEVDLCRIGELCKRQLHLRMKVAKTTKELDNNGEYKLIQHGTLEISNFACDAQQMETFLEMIISFKIKIMESLAEPEEDKPCIYDQHSHMIKPTIAFDNLWEYF</sequence>
<reference evidence="1 2" key="1">
    <citation type="submission" date="2014-09" db="EMBL/GenBank/DDBJ databases">
        <authorList>
            <person name="Ellenberger Sabrina"/>
        </authorList>
    </citation>
    <scope>NUCLEOTIDE SEQUENCE [LARGE SCALE GENOMIC DNA]</scope>
    <source>
        <strain evidence="1 2">CBS 412.66</strain>
    </source>
</reference>
<dbReference type="Proteomes" id="UP000054107">
    <property type="component" value="Unassembled WGS sequence"/>
</dbReference>
<dbReference type="OrthoDB" id="2235058at2759"/>
<keyword evidence="2" id="KW-1185">Reference proteome</keyword>
<organism evidence="1 2">
    <name type="scientific">Parasitella parasitica</name>
    <dbReference type="NCBI Taxonomy" id="35722"/>
    <lineage>
        <taxon>Eukaryota</taxon>
        <taxon>Fungi</taxon>
        <taxon>Fungi incertae sedis</taxon>
        <taxon>Mucoromycota</taxon>
        <taxon>Mucoromycotina</taxon>
        <taxon>Mucoromycetes</taxon>
        <taxon>Mucorales</taxon>
        <taxon>Mucorineae</taxon>
        <taxon>Mucoraceae</taxon>
        <taxon>Parasitella</taxon>
    </lineage>
</organism>